<gene>
    <name evidence="1" type="ORF">SCALOS_LOCUS8585</name>
</gene>
<evidence type="ECO:0000313" key="1">
    <source>
        <dbReference type="EMBL" id="CAG8648523.1"/>
    </source>
</evidence>
<feature type="non-terminal residue" evidence="1">
    <location>
        <position position="98"/>
    </location>
</feature>
<protein>
    <submittedName>
        <fullName evidence="1">3681_t:CDS:1</fullName>
    </submittedName>
</protein>
<comment type="caution">
    <text evidence="1">The sequence shown here is derived from an EMBL/GenBank/DDBJ whole genome shotgun (WGS) entry which is preliminary data.</text>
</comment>
<reference evidence="1" key="1">
    <citation type="submission" date="2021-06" db="EMBL/GenBank/DDBJ databases">
        <authorList>
            <person name="Kallberg Y."/>
            <person name="Tangrot J."/>
            <person name="Rosling A."/>
        </authorList>
    </citation>
    <scope>NUCLEOTIDE SEQUENCE</scope>
    <source>
        <strain evidence="1">AU212A</strain>
    </source>
</reference>
<sequence length="98" mass="11509">DQHYKEFLELYGQKTNEQFHLSYSKVLLNEQNNNSNTGLFVNNFISMLVECDFCEKYQCLYSQTLLNDQEIDLLTTYLENTSYSCSSPIFSEEHILAN</sequence>
<dbReference type="Proteomes" id="UP000789860">
    <property type="component" value="Unassembled WGS sequence"/>
</dbReference>
<evidence type="ECO:0000313" key="2">
    <source>
        <dbReference type="Proteomes" id="UP000789860"/>
    </source>
</evidence>
<dbReference type="EMBL" id="CAJVPM010023172">
    <property type="protein sequence ID" value="CAG8648523.1"/>
    <property type="molecule type" value="Genomic_DNA"/>
</dbReference>
<proteinExistence type="predicted"/>
<accession>A0ACA9NHJ5</accession>
<keyword evidence="2" id="KW-1185">Reference proteome</keyword>
<organism evidence="1 2">
    <name type="scientific">Scutellospora calospora</name>
    <dbReference type="NCBI Taxonomy" id="85575"/>
    <lineage>
        <taxon>Eukaryota</taxon>
        <taxon>Fungi</taxon>
        <taxon>Fungi incertae sedis</taxon>
        <taxon>Mucoromycota</taxon>
        <taxon>Glomeromycotina</taxon>
        <taxon>Glomeromycetes</taxon>
        <taxon>Diversisporales</taxon>
        <taxon>Gigasporaceae</taxon>
        <taxon>Scutellospora</taxon>
    </lineage>
</organism>
<name>A0ACA9NHJ5_9GLOM</name>
<feature type="non-terminal residue" evidence="1">
    <location>
        <position position="1"/>
    </location>
</feature>